<keyword evidence="2" id="KW-1185">Reference proteome</keyword>
<gene>
    <name evidence="1" type="ORF">CSSPJE1EN1_LOCUS28924</name>
</gene>
<sequence>MDITQPLSGVPAPLLPFKVLNRVLFAAINNTPFKGLVGSDPESSPIIFEYAAKGMGGKIDWGMTPDFNDENVASGYDPYSNAVDSKKYAACSITLDKIKWSSQDKFQDYQRIATPLTDPNQVILELAQRKFEKRFIREVLQAFTFGGKGVVPRFRVGANGSKPVSGRLVYGDNPGVGINNYAPNNGNDLKAQIHSNYNANGSGGIRDVGSVLTTRLFRSLSTFANAISPQNPLNPAYIIREKKFSEIRKFWGFFSPEAVDTFVNNDEDFKQQQLGRGVQLPGQANPMVSDRHVCDVGSISVIKCVEMSSYTSFAADGNTYDIGFIMGADALRICQSSLDEGLKVMTNIGTYLAEREEAVTSLYSYFRGYKVPRYFNKATQVYNDGTDPEGIPESGLIYVVTKRP</sequence>
<reference evidence="1" key="1">
    <citation type="submission" date="2024-02" db="EMBL/GenBank/DDBJ databases">
        <authorList>
            <consortium name="ELIXIR-Norway"/>
            <consortium name="Elixir Norway"/>
        </authorList>
    </citation>
    <scope>NUCLEOTIDE SEQUENCE</scope>
</reference>
<name>A0ABP0VHU7_9BRYO</name>
<dbReference type="Proteomes" id="UP001497444">
    <property type="component" value="Unassembled WGS sequence"/>
</dbReference>
<protein>
    <submittedName>
        <fullName evidence="1">Uncharacterized protein</fullName>
    </submittedName>
</protein>
<dbReference type="EMBL" id="CAXAQS010000891">
    <property type="protein sequence ID" value="CAK9253546.1"/>
    <property type="molecule type" value="Genomic_DNA"/>
</dbReference>
<accession>A0ABP0VHU7</accession>
<dbReference type="PROSITE" id="PS50096">
    <property type="entry name" value="IQ"/>
    <property type="match status" value="1"/>
</dbReference>
<organism evidence="1 2">
    <name type="scientific">Sphagnum jensenii</name>
    <dbReference type="NCBI Taxonomy" id="128206"/>
    <lineage>
        <taxon>Eukaryota</taxon>
        <taxon>Viridiplantae</taxon>
        <taxon>Streptophyta</taxon>
        <taxon>Embryophyta</taxon>
        <taxon>Bryophyta</taxon>
        <taxon>Sphagnophytina</taxon>
        <taxon>Sphagnopsida</taxon>
        <taxon>Sphagnales</taxon>
        <taxon>Sphagnaceae</taxon>
        <taxon>Sphagnum</taxon>
    </lineage>
</organism>
<evidence type="ECO:0000313" key="1">
    <source>
        <dbReference type="EMBL" id="CAK9253546.1"/>
    </source>
</evidence>
<evidence type="ECO:0000313" key="2">
    <source>
        <dbReference type="Proteomes" id="UP001497444"/>
    </source>
</evidence>
<proteinExistence type="predicted"/>
<comment type="caution">
    <text evidence="1">The sequence shown here is derived from an EMBL/GenBank/DDBJ whole genome shotgun (WGS) entry which is preliminary data.</text>
</comment>